<dbReference type="CDD" id="cd01948">
    <property type="entry name" value="EAL"/>
    <property type="match status" value="1"/>
</dbReference>
<proteinExistence type="predicted"/>
<dbReference type="SUPFAM" id="SSF141868">
    <property type="entry name" value="EAL domain-like"/>
    <property type="match status" value="1"/>
</dbReference>
<protein>
    <submittedName>
        <fullName evidence="2">EAL domain, c-di-GMP-specific phosphodiesterase class I (Or its enzymatically inactive variant)</fullName>
    </submittedName>
</protein>
<dbReference type="Pfam" id="PF00563">
    <property type="entry name" value="EAL"/>
    <property type="match status" value="1"/>
</dbReference>
<dbReference type="GO" id="GO:0071111">
    <property type="term" value="F:cyclic-guanylate-specific phosphodiesterase activity"/>
    <property type="evidence" value="ECO:0007669"/>
    <property type="project" value="InterPro"/>
</dbReference>
<dbReference type="InterPro" id="IPR035919">
    <property type="entry name" value="EAL_sf"/>
</dbReference>
<dbReference type="AlphaFoldDB" id="A0A1I4TH27"/>
<dbReference type="Gene3D" id="3.20.20.450">
    <property type="entry name" value="EAL domain"/>
    <property type="match status" value="1"/>
</dbReference>
<dbReference type="EMBL" id="FOTW01000031">
    <property type="protein sequence ID" value="SFM76088.1"/>
    <property type="molecule type" value="Genomic_DNA"/>
</dbReference>
<organism evidence="2 3">
    <name type="scientific">Rugamonas rubra</name>
    <dbReference type="NCBI Taxonomy" id="758825"/>
    <lineage>
        <taxon>Bacteria</taxon>
        <taxon>Pseudomonadati</taxon>
        <taxon>Pseudomonadota</taxon>
        <taxon>Betaproteobacteria</taxon>
        <taxon>Burkholderiales</taxon>
        <taxon>Oxalobacteraceae</taxon>
        <taxon>Telluria group</taxon>
        <taxon>Rugamonas</taxon>
    </lineage>
</organism>
<name>A0A1I4TH27_9BURK</name>
<evidence type="ECO:0000313" key="3">
    <source>
        <dbReference type="Proteomes" id="UP000199470"/>
    </source>
</evidence>
<evidence type="ECO:0000313" key="2">
    <source>
        <dbReference type="EMBL" id="SFM76088.1"/>
    </source>
</evidence>
<reference evidence="2 3" key="1">
    <citation type="submission" date="2016-10" db="EMBL/GenBank/DDBJ databases">
        <authorList>
            <person name="de Groot N.N."/>
        </authorList>
    </citation>
    <scope>NUCLEOTIDE SEQUENCE [LARGE SCALE GENOMIC DNA]</scope>
    <source>
        <strain evidence="2 3">ATCC 43154</strain>
    </source>
</reference>
<dbReference type="RefSeq" id="WP_245774459.1">
    <property type="nucleotide sequence ID" value="NZ_FOTW01000031.1"/>
</dbReference>
<dbReference type="PANTHER" id="PTHR33121:SF70">
    <property type="entry name" value="SIGNALING PROTEIN YKOW"/>
    <property type="match status" value="1"/>
</dbReference>
<feature type="domain" description="EAL" evidence="1">
    <location>
        <begin position="1"/>
        <end position="180"/>
    </location>
</feature>
<dbReference type="STRING" id="758825.SAMN02982985_05212"/>
<dbReference type="Proteomes" id="UP000199470">
    <property type="component" value="Unassembled WGS sequence"/>
</dbReference>
<dbReference type="PROSITE" id="PS50883">
    <property type="entry name" value="EAL"/>
    <property type="match status" value="1"/>
</dbReference>
<dbReference type="SMART" id="SM00052">
    <property type="entry name" value="EAL"/>
    <property type="match status" value="1"/>
</dbReference>
<gene>
    <name evidence="2" type="ORF">SAMN02982985_05212</name>
</gene>
<dbReference type="InterPro" id="IPR050706">
    <property type="entry name" value="Cyclic-di-GMP_PDE-like"/>
</dbReference>
<sequence>MIIEIGEWVFRQSLQWVARWRREHHPESQVSINLAPLEFHREGGGYQGWLGQLLARGRPGQSLVVEITEGLLRDAGIEVALDDFGTGHSSLSYLKKFDIDYLKIDRSFTRNLAPESSDMALSDAIIVMAHKLGLRVIAEGGETEQQRALLAGAGCDYGQGYLFARPMPAAQFDAPLKAQPPAG</sequence>
<accession>A0A1I4TH27</accession>
<evidence type="ECO:0000259" key="1">
    <source>
        <dbReference type="PROSITE" id="PS50883"/>
    </source>
</evidence>
<dbReference type="InterPro" id="IPR001633">
    <property type="entry name" value="EAL_dom"/>
</dbReference>
<dbReference type="PANTHER" id="PTHR33121">
    <property type="entry name" value="CYCLIC DI-GMP PHOSPHODIESTERASE PDEF"/>
    <property type="match status" value="1"/>
</dbReference>
<keyword evidence="3" id="KW-1185">Reference proteome</keyword>